<dbReference type="EMBL" id="AJGV01000052">
    <property type="protein sequence ID" value="EJJ07824.1"/>
    <property type="molecule type" value="Genomic_DNA"/>
</dbReference>
<feature type="compositionally biased region" description="Basic and acidic residues" evidence="1">
    <location>
        <begin position="89"/>
        <end position="102"/>
    </location>
</feature>
<comment type="caution">
    <text evidence="3">The sequence shown here is derived from an EMBL/GenBank/DDBJ whole genome shotgun (WGS) entry which is preliminary data.</text>
</comment>
<evidence type="ECO:0000259" key="2">
    <source>
        <dbReference type="Pfam" id="PF20254"/>
    </source>
</evidence>
<accession>J1RTL2</accession>
<reference evidence="3" key="1">
    <citation type="journal article" date="2012" name="J. Bacteriol.">
        <title>Genome Sequence of Streptomyces auratus Strain AGR0001, a Phoslactomycin-Producing Actinomycete.</title>
        <authorList>
            <person name="Han X."/>
            <person name="Li M."/>
            <person name="Ding Z."/>
            <person name="Zhao J."/>
            <person name="Ji K."/>
            <person name="Wen M."/>
            <person name="Lu T."/>
        </authorList>
    </citation>
    <scope>NUCLEOTIDE SEQUENCE [LARGE SCALE GENOMIC DNA]</scope>
    <source>
        <strain evidence="3">AGR0001</strain>
    </source>
</reference>
<name>J1RTL2_9ACTN</name>
<dbReference type="STRING" id="1160718.SU9_06860"/>
<feature type="compositionally biased region" description="Basic and acidic residues" evidence="1">
    <location>
        <begin position="1"/>
        <end position="12"/>
    </location>
</feature>
<protein>
    <recommendedName>
        <fullName evidence="2">N,N-dimethylformamidase beta subunit-like C-terminal domain-containing protein</fullName>
    </recommendedName>
</protein>
<dbReference type="HOGENOM" id="CLU_030803_0_0_11"/>
<dbReference type="InterPro" id="IPR006311">
    <property type="entry name" value="TAT_signal"/>
</dbReference>
<feature type="compositionally biased region" description="Low complexity" evidence="1">
    <location>
        <begin position="30"/>
        <end position="43"/>
    </location>
</feature>
<feature type="compositionally biased region" description="Low complexity" evidence="1">
    <location>
        <begin position="64"/>
        <end position="73"/>
    </location>
</feature>
<feature type="region of interest" description="Disordered" evidence="1">
    <location>
        <begin position="1"/>
        <end position="45"/>
    </location>
</feature>
<feature type="domain" description="N,N-dimethylformamidase beta subunit-like C-terminal" evidence="2">
    <location>
        <begin position="138"/>
        <end position="501"/>
    </location>
</feature>
<dbReference type="PROSITE" id="PS51318">
    <property type="entry name" value="TAT"/>
    <property type="match status" value="1"/>
</dbReference>
<evidence type="ECO:0000256" key="1">
    <source>
        <dbReference type="SAM" id="MobiDB-lite"/>
    </source>
</evidence>
<dbReference type="AlphaFoldDB" id="J1RTL2"/>
<dbReference type="RefSeq" id="WP_006602943.1">
    <property type="nucleotide sequence ID" value="NZ_CP072931.1"/>
</dbReference>
<evidence type="ECO:0000313" key="3">
    <source>
        <dbReference type="EMBL" id="EJJ07824.1"/>
    </source>
</evidence>
<dbReference type="InterPro" id="IPR046540">
    <property type="entry name" value="DMFA2_C"/>
</dbReference>
<dbReference type="Pfam" id="PF20254">
    <property type="entry name" value="DMFA2_C"/>
    <property type="match status" value="1"/>
</dbReference>
<proteinExistence type="predicted"/>
<dbReference type="PATRIC" id="fig|1160718.3.peg.1395"/>
<feature type="region of interest" description="Disordered" evidence="1">
    <location>
        <begin position="64"/>
        <end position="114"/>
    </location>
</feature>
<dbReference type="eggNOG" id="COG3266">
    <property type="taxonomic scope" value="Bacteria"/>
</dbReference>
<gene>
    <name evidence="3" type="ORF">SU9_06860</name>
</gene>
<sequence length="554" mass="59818">MGDDPQHGDHQRLGGAECGTRERGGPGCPDGPDWPDSPGSPVGVRRRRFLGAAALGAAGLAAGMTAGCDSTSGGDPGTGPTGGDQPDLDAERERPGDPDWRIRSAGPPDAVQGYTDKVSVLPGEEFGLYVSTTAPGFRVAAYRVGWYGGAQARLVWRSERVGGRRQRAPRLLPGTRSVRADWQRSLRVRTDGWPPGAYLLRLDAEHGHQRYVPLIVRSAQAAGRTVLMHAVTTWQAYNAWGGYSLYRGADGGYGTRSLEVSFDRPYDTNGAGKFLVYERALVVLAERLGLPLAYTTGLDVHRTPSALRGATAALSPGHDEYWTPQQRQHVTRARNTGTNLAFLGANACFRRVRLEPGPSGALRTVVCYKTSYRDDPHFAGPHPALPTHDFRQPPAADPESTLTGVFYEGYPTDAPYVVHSADHWLFAGTGVKRGETFDHLVGVEYDRVTPQAPTPARLEILAHSPLVCNGRHSHADSAYYTVPSGAGVFSSGTMRWVEALMAGTREDGRDHGMDGRTRAFVTRTTENLLRAFAEAPAAKIRPTPRDNVASVYGT</sequence>
<organism evidence="3">
    <name type="scientific">Streptomyces auratus AGR0001</name>
    <dbReference type="NCBI Taxonomy" id="1160718"/>
    <lineage>
        <taxon>Bacteria</taxon>
        <taxon>Bacillati</taxon>
        <taxon>Actinomycetota</taxon>
        <taxon>Actinomycetes</taxon>
        <taxon>Kitasatosporales</taxon>
        <taxon>Streptomycetaceae</taxon>
        <taxon>Streptomyces</taxon>
    </lineage>
</organism>